<dbReference type="Pfam" id="PF02561">
    <property type="entry name" value="FliS"/>
    <property type="match status" value="1"/>
</dbReference>
<reference evidence="7 8" key="1">
    <citation type="submission" date="2016-10" db="EMBL/GenBank/DDBJ databases">
        <authorList>
            <person name="de Groot N.N."/>
        </authorList>
    </citation>
    <scope>NUCLEOTIDE SEQUENCE [LARGE SCALE GENOMIC DNA]</scope>
    <source>
        <strain evidence="7 8">DSM 21650</strain>
    </source>
</reference>
<sequence>MAMAYNNMQQQYQQYQQNSIMTASPEELTLMLYNGAIKFMNLGKHHIENKEIEKTNEALKKAQAIIMELNNTLDMNYEISNNLRSIYTFILDKLIDANIRKDASILDEALPLIEEIRDTWKEAMKEARKIKYGAL</sequence>
<evidence type="ECO:0000256" key="6">
    <source>
        <dbReference type="PIRNR" id="PIRNR039090"/>
    </source>
</evidence>
<keyword evidence="5" id="KW-0143">Chaperone</keyword>
<dbReference type="PIRSF" id="PIRSF039090">
    <property type="entry name" value="Flis"/>
    <property type="match status" value="1"/>
</dbReference>
<evidence type="ECO:0000313" key="8">
    <source>
        <dbReference type="Proteomes" id="UP000198625"/>
    </source>
</evidence>
<organism evidence="7 8">
    <name type="scientific">Proteiniborus ethanoligenes</name>
    <dbReference type="NCBI Taxonomy" id="415015"/>
    <lineage>
        <taxon>Bacteria</taxon>
        <taxon>Bacillati</taxon>
        <taxon>Bacillota</taxon>
        <taxon>Clostridia</taxon>
        <taxon>Eubacteriales</taxon>
        <taxon>Proteiniborus</taxon>
    </lineage>
</organism>
<gene>
    <name evidence="7" type="ORF">SAMN05660462_02119</name>
</gene>
<dbReference type="Gene3D" id="1.20.120.340">
    <property type="entry name" value="Flagellar protein FliS"/>
    <property type="match status" value="1"/>
</dbReference>
<evidence type="ECO:0000313" key="7">
    <source>
        <dbReference type="EMBL" id="SDZ17930.1"/>
    </source>
</evidence>
<keyword evidence="8" id="KW-1185">Reference proteome</keyword>
<dbReference type="CDD" id="cd16098">
    <property type="entry name" value="FliS"/>
    <property type="match status" value="1"/>
</dbReference>
<dbReference type="InterPro" id="IPR003713">
    <property type="entry name" value="FliS"/>
</dbReference>
<protein>
    <recommendedName>
        <fullName evidence="6">Flagellar secretion chaperone FliS</fullName>
    </recommendedName>
</protein>
<dbReference type="GO" id="GO:0005829">
    <property type="term" value="C:cytosol"/>
    <property type="evidence" value="ECO:0007669"/>
    <property type="project" value="UniProtKB-SubCell"/>
</dbReference>
<keyword evidence="3 6" id="KW-0963">Cytoplasm</keyword>
<dbReference type="InterPro" id="IPR036584">
    <property type="entry name" value="FliS_sf"/>
</dbReference>
<dbReference type="NCBIfam" id="TIGR00208">
    <property type="entry name" value="fliS"/>
    <property type="match status" value="1"/>
</dbReference>
<dbReference type="GO" id="GO:0044780">
    <property type="term" value="P:bacterial-type flagellum assembly"/>
    <property type="evidence" value="ECO:0007669"/>
    <property type="project" value="InterPro"/>
</dbReference>
<dbReference type="SUPFAM" id="SSF101116">
    <property type="entry name" value="Flagellar export chaperone FliS"/>
    <property type="match status" value="1"/>
</dbReference>
<keyword evidence="7" id="KW-0282">Flagellum</keyword>
<evidence type="ECO:0000256" key="5">
    <source>
        <dbReference type="ARBA" id="ARBA00023186"/>
    </source>
</evidence>
<evidence type="ECO:0000256" key="2">
    <source>
        <dbReference type="ARBA" id="ARBA00008787"/>
    </source>
</evidence>
<dbReference type="PANTHER" id="PTHR34773:SF1">
    <property type="entry name" value="FLAGELLAR SECRETION CHAPERONE FLIS"/>
    <property type="match status" value="1"/>
</dbReference>
<dbReference type="Proteomes" id="UP000198625">
    <property type="component" value="Unassembled WGS sequence"/>
</dbReference>
<dbReference type="GO" id="GO:0071973">
    <property type="term" value="P:bacterial-type flagellum-dependent cell motility"/>
    <property type="evidence" value="ECO:0007669"/>
    <property type="project" value="TreeGrafter"/>
</dbReference>
<dbReference type="AlphaFoldDB" id="A0A1H3QX63"/>
<accession>A0A1H3QX63</accession>
<dbReference type="PANTHER" id="PTHR34773">
    <property type="entry name" value="FLAGELLAR SECRETION CHAPERONE FLIS"/>
    <property type="match status" value="1"/>
</dbReference>
<keyword evidence="4 6" id="KW-1005">Bacterial flagellum biogenesis</keyword>
<evidence type="ECO:0000256" key="3">
    <source>
        <dbReference type="ARBA" id="ARBA00022490"/>
    </source>
</evidence>
<proteinExistence type="inferred from homology"/>
<keyword evidence="7" id="KW-0966">Cell projection</keyword>
<evidence type="ECO:0000256" key="4">
    <source>
        <dbReference type="ARBA" id="ARBA00022795"/>
    </source>
</evidence>
<dbReference type="EMBL" id="FNQE01000023">
    <property type="protein sequence ID" value="SDZ17930.1"/>
    <property type="molecule type" value="Genomic_DNA"/>
</dbReference>
<name>A0A1H3QX63_9FIRM</name>
<dbReference type="STRING" id="415015.SAMN05660462_02119"/>
<comment type="subcellular location">
    <subcellularLocation>
        <location evidence="1 6">Cytoplasm</location>
        <location evidence="1 6">Cytosol</location>
    </subcellularLocation>
</comment>
<evidence type="ECO:0000256" key="1">
    <source>
        <dbReference type="ARBA" id="ARBA00004514"/>
    </source>
</evidence>
<keyword evidence="7" id="KW-0969">Cilium</keyword>
<comment type="similarity">
    <text evidence="2 6">Belongs to the FliS family.</text>
</comment>